<evidence type="ECO:0000256" key="8">
    <source>
        <dbReference type="ARBA" id="ARBA00022801"/>
    </source>
</evidence>
<dbReference type="Proteomes" id="UP000001175">
    <property type="component" value="Chromosome"/>
</dbReference>
<evidence type="ECO:0000256" key="1">
    <source>
        <dbReference type="ARBA" id="ARBA00000077"/>
    </source>
</evidence>
<evidence type="ECO:0000256" key="9">
    <source>
        <dbReference type="ARBA" id="ARBA00022842"/>
    </source>
</evidence>
<evidence type="ECO:0000256" key="11">
    <source>
        <dbReference type="SAM" id="MobiDB-lite"/>
    </source>
</evidence>
<dbReference type="PANTHER" id="PTHR10642">
    <property type="entry name" value="RIBONUCLEASE H1"/>
    <property type="match status" value="1"/>
</dbReference>
<dbReference type="InterPro" id="IPR002156">
    <property type="entry name" value="RNaseH_domain"/>
</dbReference>
<evidence type="ECO:0000256" key="6">
    <source>
        <dbReference type="ARBA" id="ARBA00022723"/>
    </source>
</evidence>
<comment type="subcellular location">
    <subcellularLocation>
        <location evidence="10">Cytoplasm</location>
    </subcellularLocation>
</comment>
<dbReference type="SUPFAM" id="SSF53098">
    <property type="entry name" value="Ribonuclease H-like"/>
    <property type="match status" value="1"/>
</dbReference>
<dbReference type="InterPro" id="IPR036397">
    <property type="entry name" value="RNaseH_sf"/>
</dbReference>
<evidence type="ECO:0000256" key="7">
    <source>
        <dbReference type="ARBA" id="ARBA00022759"/>
    </source>
</evidence>
<evidence type="ECO:0000313" key="13">
    <source>
        <dbReference type="EMBL" id="BAD80103.1"/>
    </source>
</evidence>
<dbReference type="Pfam" id="PF00075">
    <property type="entry name" value="RNase_H"/>
    <property type="match status" value="1"/>
</dbReference>
<evidence type="ECO:0000256" key="5">
    <source>
        <dbReference type="ARBA" id="ARBA00022722"/>
    </source>
</evidence>
<keyword evidence="10" id="KW-0963">Cytoplasm</keyword>
<dbReference type="GO" id="GO:0005737">
    <property type="term" value="C:cytoplasm"/>
    <property type="evidence" value="ECO:0007669"/>
    <property type="project" value="UniProtKB-SubCell"/>
</dbReference>
<organism evidence="13 14">
    <name type="scientific">Synechococcus sp. (strain ATCC 27144 / PCC 6301 / SAUG 1402/1)</name>
    <name type="common">Anacystis nidulans</name>
    <dbReference type="NCBI Taxonomy" id="269084"/>
    <lineage>
        <taxon>Bacteria</taxon>
        <taxon>Bacillati</taxon>
        <taxon>Cyanobacteriota</taxon>
        <taxon>Cyanophyceae</taxon>
        <taxon>Synechococcales</taxon>
        <taxon>Synechococcaceae</taxon>
        <taxon>Synechococcus</taxon>
    </lineage>
</organism>
<feature type="binding site" evidence="10">
    <location>
        <position position="52"/>
    </location>
    <ligand>
        <name>Mg(2+)</name>
        <dbReference type="ChEBI" id="CHEBI:18420"/>
        <label>1</label>
    </ligand>
</feature>
<dbReference type="PANTHER" id="PTHR10642:SF26">
    <property type="entry name" value="RIBONUCLEASE H1"/>
    <property type="match status" value="1"/>
</dbReference>
<comment type="cofactor">
    <cofactor evidence="10">
        <name>Mg(2+)</name>
        <dbReference type="ChEBI" id="CHEBI:18420"/>
    </cofactor>
    <text evidence="10">Binds 1 Mg(2+) ion per subunit. May bind a second metal ion at a regulatory site, or after substrate binding.</text>
</comment>
<feature type="region of interest" description="Disordered" evidence="11">
    <location>
        <begin position="157"/>
        <end position="186"/>
    </location>
</feature>
<dbReference type="KEGG" id="syc:syc1913_d"/>
<keyword evidence="7 10" id="KW-0255">Endonuclease</keyword>
<feature type="binding site" evidence="10">
    <location>
        <position position="77"/>
    </location>
    <ligand>
        <name>Mg(2+)</name>
        <dbReference type="ChEBI" id="CHEBI:18420"/>
        <label>1</label>
    </ligand>
</feature>
<reference evidence="13 14" key="1">
    <citation type="journal article" date="2007" name="Photosyn. Res.">
        <title>Complete nucleotide sequence of the freshwater unicellular cyanobacterium Synechococcus elongatus PCC 6301 chromosome: gene content and organization.</title>
        <authorList>
            <person name="Sugita C."/>
            <person name="Ogata K."/>
            <person name="Shikata M."/>
            <person name="Jikuya H."/>
            <person name="Takano J."/>
            <person name="Furumichi M."/>
            <person name="Kanehisa M."/>
            <person name="Omata T."/>
            <person name="Sugiura M."/>
            <person name="Sugita M."/>
        </authorList>
    </citation>
    <scope>NUCLEOTIDE SEQUENCE [LARGE SCALE GENOMIC DNA]</scope>
    <source>
        <strain evidence="14">ATCC 27144 / PCC 6301 / SAUG 1402/1</strain>
    </source>
</reference>
<accession>A0A0H3K4A9</accession>
<comment type="similarity">
    <text evidence="2 10">Belongs to the RNase H family.</text>
</comment>
<dbReference type="GO" id="GO:0000287">
    <property type="term" value="F:magnesium ion binding"/>
    <property type="evidence" value="ECO:0007669"/>
    <property type="project" value="UniProtKB-UniRule"/>
</dbReference>
<dbReference type="InterPro" id="IPR022892">
    <property type="entry name" value="RNaseHI"/>
</dbReference>
<dbReference type="HAMAP" id="MF_00042">
    <property type="entry name" value="RNase_H"/>
    <property type="match status" value="1"/>
</dbReference>
<dbReference type="InterPro" id="IPR050092">
    <property type="entry name" value="RNase_H"/>
</dbReference>
<sequence length="261" mass="29648">MPMSDAILRLYTDGACTGNPGPGGWGVQIQFADGTVQELGGRDAATTNNRMELQAAIAALEFWRDHSDQQPVTLYTDSEYVIKGITQWLKGWQRKGWKTAAGKPVLNQDLWMHLDDLNSPAAQWQYVRGHSGDPGNERCDQIARSFAQQRPLPLCQRSDAPLQSGQPQQEPVRMPEVVTQEWSSNPRDRSQRLRDVLDCLQIAAAIAEQQFLITSSELADLMDVNASAVTSRGEEWIWRNWRVKRDRREGNQILWQLERIH</sequence>
<dbReference type="CDD" id="cd09278">
    <property type="entry name" value="RNase_HI_prokaryote_like"/>
    <property type="match status" value="1"/>
</dbReference>
<evidence type="ECO:0000313" key="14">
    <source>
        <dbReference type="Proteomes" id="UP000001175"/>
    </source>
</evidence>
<dbReference type="GO" id="GO:0043137">
    <property type="term" value="P:DNA replication, removal of RNA primer"/>
    <property type="evidence" value="ECO:0007669"/>
    <property type="project" value="TreeGrafter"/>
</dbReference>
<comment type="subunit">
    <text evidence="3 10">Monomer.</text>
</comment>
<dbReference type="GO" id="GO:0003676">
    <property type="term" value="F:nucleic acid binding"/>
    <property type="evidence" value="ECO:0007669"/>
    <property type="project" value="InterPro"/>
</dbReference>
<name>A0A0H3K4A9_SYNP6</name>
<dbReference type="EC" id="3.1.26.4" evidence="4 10"/>
<dbReference type="EMBL" id="AP008231">
    <property type="protein sequence ID" value="BAD80103.1"/>
    <property type="molecule type" value="Genomic_DNA"/>
</dbReference>
<dbReference type="PROSITE" id="PS50879">
    <property type="entry name" value="RNASE_H_1"/>
    <property type="match status" value="1"/>
</dbReference>
<dbReference type="eggNOG" id="COG0328">
    <property type="taxonomic scope" value="Bacteria"/>
</dbReference>
<protein>
    <recommendedName>
        <fullName evidence="4 10">Ribonuclease H</fullName>
        <shortName evidence="10">RNase H</shortName>
        <ecNumber evidence="4 10">3.1.26.4</ecNumber>
    </recommendedName>
</protein>
<feature type="binding site" evidence="10">
    <location>
        <position position="13"/>
    </location>
    <ligand>
        <name>Mg(2+)</name>
        <dbReference type="ChEBI" id="CHEBI:18420"/>
        <label>2</label>
    </ligand>
</feature>
<gene>
    <name evidence="10 13" type="primary">rnhA</name>
    <name evidence="13" type="ordered locus">syc1913_d</name>
</gene>
<feature type="binding site" evidence="10">
    <location>
        <position position="13"/>
    </location>
    <ligand>
        <name>Mg(2+)</name>
        <dbReference type="ChEBI" id="CHEBI:18420"/>
        <label>1</label>
    </ligand>
</feature>
<proteinExistence type="inferred from homology"/>
<feature type="binding site" evidence="10">
    <location>
        <position position="140"/>
    </location>
    <ligand>
        <name>Mg(2+)</name>
        <dbReference type="ChEBI" id="CHEBI:18420"/>
        <label>2</label>
    </ligand>
</feature>
<dbReference type="AlphaFoldDB" id="A0A0H3K4A9"/>
<comment type="catalytic activity">
    <reaction evidence="1 10">
        <text>Endonucleolytic cleavage to 5'-phosphomonoester.</text>
        <dbReference type="EC" id="3.1.26.4"/>
    </reaction>
</comment>
<evidence type="ECO:0000256" key="3">
    <source>
        <dbReference type="ARBA" id="ARBA00011245"/>
    </source>
</evidence>
<evidence type="ECO:0000259" key="12">
    <source>
        <dbReference type="PROSITE" id="PS50879"/>
    </source>
</evidence>
<keyword evidence="5 10" id="KW-0540">Nuclease</keyword>
<dbReference type="InterPro" id="IPR012337">
    <property type="entry name" value="RNaseH-like_sf"/>
</dbReference>
<keyword evidence="9 10" id="KW-0460">Magnesium</keyword>
<dbReference type="Gene3D" id="3.30.420.10">
    <property type="entry name" value="Ribonuclease H-like superfamily/Ribonuclease H"/>
    <property type="match status" value="1"/>
</dbReference>
<evidence type="ECO:0000256" key="2">
    <source>
        <dbReference type="ARBA" id="ARBA00005300"/>
    </source>
</evidence>
<comment type="function">
    <text evidence="10">Endonuclease that specifically degrades the RNA of RNA-DNA hybrids.</text>
</comment>
<dbReference type="NCBIfam" id="NF001236">
    <property type="entry name" value="PRK00203.1"/>
    <property type="match status" value="1"/>
</dbReference>
<feature type="domain" description="RNase H type-1" evidence="12">
    <location>
        <begin position="4"/>
        <end position="148"/>
    </location>
</feature>
<dbReference type="GO" id="GO:0004523">
    <property type="term" value="F:RNA-DNA hybrid ribonuclease activity"/>
    <property type="evidence" value="ECO:0007669"/>
    <property type="project" value="UniProtKB-UniRule"/>
</dbReference>
<evidence type="ECO:0000256" key="4">
    <source>
        <dbReference type="ARBA" id="ARBA00012180"/>
    </source>
</evidence>
<evidence type="ECO:0000256" key="10">
    <source>
        <dbReference type="HAMAP-Rule" id="MF_00042"/>
    </source>
</evidence>
<keyword evidence="6 10" id="KW-0479">Metal-binding</keyword>
<keyword evidence="8 10" id="KW-0378">Hydrolase</keyword>